<evidence type="ECO:0000313" key="2">
    <source>
        <dbReference type="EMBL" id="RHZ61364.1"/>
    </source>
</evidence>
<protein>
    <submittedName>
        <fullName evidence="2">Uncharacterized protein</fullName>
    </submittedName>
</protein>
<dbReference type="Proteomes" id="UP000266861">
    <property type="component" value="Unassembled WGS sequence"/>
</dbReference>
<keyword evidence="3" id="KW-1185">Reference proteome</keyword>
<organism evidence="2 3">
    <name type="scientific">Diversispora epigaea</name>
    <dbReference type="NCBI Taxonomy" id="1348612"/>
    <lineage>
        <taxon>Eukaryota</taxon>
        <taxon>Fungi</taxon>
        <taxon>Fungi incertae sedis</taxon>
        <taxon>Mucoromycota</taxon>
        <taxon>Glomeromycotina</taxon>
        <taxon>Glomeromycetes</taxon>
        <taxon>Diversisporales</taxon>
        <taxon>Diversisporaceae</taxon>
        <taxon>Diversispora</taxon>
    </lineage>
</organism>
<dbReference type="EMBL" id="PQFF01000318">
    <property type="protein sequence ID" value="RHZ61364.1"/>
    <property type="molecule type" value="Genomic_DNA"/>
</dbReference>
<comment type="caution">
    <text evidence="2">The sequence shown here is derived from an EMBL/GenBank/DDBJ whole genome shotgun (WGS) entry which is preliminary data.</text>
</comment>
<feature type="region of interest" description="Disordered" evidence="1">
    <location>
        <begin position="1"/>
        <end position="21"/>
    </location>
</feature>
<dbReference type="AlphaFoldDB" id="A0A397HIX8"/>
<accession>A0A397HIX8</accession>
<proteinExistence type="predicted"/>
<name>A0A397HIX8_9GLOM</name>
<evidence type="ECO:0000313" key="3">
    <source>
        <dbReference type="Proteomes" id="UP000266861"/>
    </source>
</evidence>
<sequence length="91" mass="10810">MFYSRETEIPLPENVDDDNDVVDEFGEKDIGEYNLFEDDQTETQNIMDFDFEQSTPVDNENDQTQLDYEYDQIPVENEQDPFANLEEELNE</sequence>
<reference evidence="2 3" key="1">
    <citation type="submission" date="2018-08" db="EMBL/GenBank/DDBJ databases">
        <title>Genome and evolution of the arbuscular mycorrhizal fungus Diversispora epigaea (formerly Glomus versiforme) and its bacterial endosymbionts.</title>
        <authorList>
            <person name="Sun X."/>
            <person name="Fei Z."/>
            <person name="Harrison M."/>
        </authorList>
    </citation>
    <scope>NUCLEOTIDE SEQUENCE [LARGE SCALE GENOMIC DNA]</scope>
    <source>
        <strain evidence="2 3">IT104</strain>
    </source>
</reference>
<evidence type="ECO:0000256" key="1">
    <source>
        <dbReference type="SAM" id="MobiDB-lite"/>
    </source>
</evidence>
<gene>
    <name evidence="2" type="ORF">Glove_348g35</name>
</gene>